<name>A0A2H0NHZ0_9BACT</name>
<organism evidence="2 3">
    <name type="scientific">Candidatus Gottesmanbacteria bacterium CG11_big_fil_rev_8_21_14_0_20_37_11</name>
    <dbReference type="NCBI Taxonomy" id="1974575"/>
    <lineage>
        <taxon>Bacteria</taxon>
        <taxon>Candidatus Gottesmaniibacteriota</taxon>
    </lineage>
</organism>
<feature type="transmembrane region" description="Helical" evidence="1">
    <location>
        <begin position="70"/>
        <end position="95"/>
    </location>
</feature>
<dbReference type="Proteomes" id="UP000230707">
    <property type="component" value="Unassembled WGS sequence"/>
</dbReference>
<reference evidence="2 3" key="1">
    <citation type="submission" date="2017-09" db="EMBL/GenBank/DDBJ databases">
        <title>Depth-based differentiation of microbial function through sediment-hosted aquifers and enrichment of novel symbionts in the deep terrestrial subsurface.</title>
        <authorList>
            <person name="Probst A.J."/>
            <person name="Ladd B."/>
            <person name="Jarett J.K."/>
            <person name="Geller-Mcgrath D.E."/>
            <person name="Sieber C.M."/>
            <person name="Emerson J.B."/>
            <person name="Anantharaman K."/>
            <person name="Thomas B.C."/>
            <person name="Malmstrom R."/>
            <person name="Stieglmeier M."/>
            <person name="Klingl A."/>
            <person name="Woyke T."/>
            <person name="Ryan C.M."/>
            <person name="Banfield J.F."/>
        </authorList>
    </citation>
    <scope>NUCLEOTIDE SEQUENCE [LARGE SCALE GENOMIC DNA]</scope>
    <source>
        <strain evidence="2">CG11_big_fil_rev_8_21_14_0_20_37_11</strain>
    </source>
</reference>
<accession>A0A2H0NHZ0</accession>
<feature type="non-terminal residue" evidence="2">
    <location>
        <position position="1"/>
    </location>
</feature>
<feature type="transmembrane region" description="Helical" evidence="1">
    <location>
        <begin position="20"/>
        <end position="37"/>
    </location>
</feature>
<gene>
    <name evidence="2" type="ORF">COV53_02600</name>
</gene>
<protein>
    <submittedName>
        <fullName evidence="2">Uncharacterized protein</fullName>
    </submittedName>
</protein>
<keyword evidence="1" id="KW-1133">Transmembrane helix</keyword>
<keyword evidence="1" id="KW-0472">Membrane</keyword>
<sequence length="101" mass="12046">NILIIRINLLNRLILTYQGANFYILPYIYLFAPYFSLARASQRYWEGLLWSLVNLLPSFDSSLYTFDKSLFHIFVGIIEKFFVYTVLLPILILSLSRKFRR</sequence>
<comment type="caution">
    <text evidence="2">The sequence shown here is derived from an EMBL/GenBank/DDBJ whole genome shotgun (WGS) entry which is preliminary data.</text>
</comment>
<keyword evidence="1" id="KW-0812">Transmembrane</keyword>
<evidence type="ECO:0000313" key="2">
    <source>
        <dbReference type="EMBL" id="PIR08483.1"/>
    </source>
</evidence>
<dbReference type="EMBL" id="PCWS01000062">
    <property type="protein sequence ID" value="PIR08483.1"/>
    <property type="molecule type" value="Genomic_DNA"/>
</dbReference>
<evidence type="ECO:0000256" key="1">
    <source>
        <dbReference type="SAM" id="Phobius"/>
    </source>
</evidence>
<proteinExistence type="predicted"/>
<dbReference type="AlphaFoldDB" id="A0A2H0NHZ0"/>
<evidence type="ECO:0000313" key="3">
    <source>
        <dbReference type="Proteomes" id="UP000230707"/>
    </source>
</evidence>